<evidence type="ECO:0000256" key="3">
    <source>
        <dbReference type="ARBA" id="ARBA00022692"/>
    </source>
</evidence>
<name>A0A6N6MFM3_9FLAO</name>
<dbReference type="Gene3D" id="1.20.1600.10">
    <property type="entry name" value="Outer membrane efflux proteins (OEP)"/>
    <property type="match status" value="1"/>
</dbReference>
<keyword evidence="3" id="KW-0812">Transmembrane</keyword>
<gene>
    <name evidence="7" type="ORF">F6U93_13425</name>
</gene>
<dbReference type="GO" id="GO:0009279">
    <property type="term" value="C:cell outer membrane"/>
    <property type="evidence" value="ECO:0007669"/>
    <property type="project" value="UniProtKB-SubCell"/>
</dbReference>
<keyword evidence="6" id="KW-0732">Signal</keyword>
<keyword evidence="5" id="KW-0998">Cell outer membrane</keyword>
<dbReference type="PANTHER" id="PTHR30026:SF20">
    <property type="entry name" value="OUTER MEMBRANE PROTEIN TOLC"/>
    <property type="match status" value="1"/>
</dbReference>
<protein>
    <submittedName>
        <fullName evidence="7">TolC family protein</fullName>
    </submittedName>
</protein>
<comment type="subcellular location">
    <subcellularLocation>
        <location evidence="1">Cell outer membrane</location>
    </subcellularLocation>
</comment>
<keyword evidence="8" id="KW-1185">Reference proteome</keyword>
<evidence type="ECO:0000256" key="5">
    <source>
        <dbReference type="ARBA" id="ARBA00023237"/>
    </source>
</evidence>
<dbReference type="SUPFAM" id="SSF56954">
    <property type="entry name" value="Outer membrane efflux proteins (OEP)"/>
    <property type="match status" value="1"/>
</dbReference>
<keyword evidence="2" id="KW-1134">Transmembrane beta strand</keyword>
<dbReference type="EMBL" id="WAAT01000051">
    <property type="protein sequence ID" value="KAB1066849.1"/>
    <property type="molecule type" value="Genomic_DNA"/>
</dbReference>
<feature type="signal peptide" evidence="6">
    <location>
        <begin position="1"/>
        <end position="20"/>
    </location>
</feature>
<dbReference type="AlphaFoldDB" id="A0A6N6MFM3"/>
<evidence type="ECO:0000313" key="7">
    <source>
        <dbReference type="EMBL" id="KAB1066849.1"/>
    </source>
</evidence>
<evidence type="ECO:0000256" key="1">
    <source>
        <dbReference type="ARBA" id="ARBA00004442"/>
    </source>
</evidence>
<evidence type="ECO:0000256" key="6">
    <source>
        <dbReference type="SAM" id="SignalP"/>
    </source>
</evidence>
<accession>A0A6N6MFM3</accession>
<sequence length="463" mass="52827">MKKAFFLFFLFCGFTITVQAQQNLTDAQLELIELSLDKSYELKAANYELSLDSLEYKSIRQNFIPTLEFDALYGYGSTQIITNIPTVQLPITGINLFEGDKKFNTNGNVLNANLTAKALLFSGLQVNYGAKASNQKIRAMHYLLFKERAEIIKDVISTFDKIELLKQSKHVLESGLRRITKEKERVLKAISNGLATPYERDKIRAAELNIAAKKTEINGNLGLLYLKLSMLTGVDVFSLKAYMFELKPWLVEISRESFIDRPEVKALNASIKGYDYKLKMNKHLFLPKIQAFANLSYANLFNAELNTPYNSLIGNEPINLELNKFQFFPTYFLGVGMKWEIFSGLKHTTEIGKTSIEKSMAEDKKADVLEKLKLFAKKTQVDFEVKNEQLLYKEQEKQVALNTLNSAVKQYKAGLISITERLEAETDYQDVTFNYYELITQQRMAALELLISTGSLQVQNLNQ</sequence>
<dbReference type="GO" id="GO:0015562">
    <property type="term" value="F:efflux transmembrane transporter activity"/>
    <property type="evidence" value="ECO:0007669"/>
    <property type="project" value="InterPro"/>
</dbReference>
<dbReference type="PANTHER" id="PTHR30026">
    <property type="entry name" value="OUTER MEMBRANE PROTEIN TOLC"/>
    <property type="match status" value="1"/>
</dbReference>
<dbReference type="RefSeq" id="WP_150940695.1">
    <property type="nucleotide sequence ID" value="NZ_WAAT01000051.1"/>
</dbReference>
<comment type="caution">
    <text evidence="7">The sequence shown here is derived from an EMBL/GenBank/DDBJ whole genome shotgun (WGS) entry which is preliminary data.</text>
</comment>
<dbReference type="Proteomes" id="UP000441333">
    <property type="component" value="Unassembled WGS sequence"/>
</dbReference>
<organism evidence="7 8">
    <name type="scientific">Pseudotamlana haliotis</name>
    <dbReference type="NCBI Taxonomy" id="2614804"/>
    <lineage>
        <taxon>Bacteria</taxon>
        <taxon>Pseudomonadati</taxon>
        <taxon>Bacteroidota</taxon>
        <taxon>Flavobacteriia</taxon>
        <taxon>Flavobacteriales</taxon>
        <taxon>Flavobacteriaceae</taxon>
        <taxon>Pseudotamlana</taxon>
    </lineage>
</organism>
<dbReference type="GO" id="GO:1990281">
    <property type="term" value="C:efflux pump complex"/>
    <property type="evidence" value="ECO:0007669"/>
    <property type="project" value="TreeGrafter"/>
</dbReference>
<keyword evidence="4" id="KW-0472">Membrane</keyword>
<dbReference type="GO" id="GO:0015288">
    <property type="term" value="F:porin activity"/>
    <property type="evidence" value="ECO:0007669"/>
    <property type="project" value="TreeGrafter"/>
</dbReference>
<evidence type="ECO:0000256" key="2">
    <source>
        <dbReference type="ARBA" id="ARBA00022452"/>
    </source>
</evidence>
<feature type="chain" id="PRO_5026900579" evidence="6">
    <location>
        <begin position="21"/>
        <end position="463"/>
    </location>
</feature>
<reference evidence="7 8" key="1">
    <citation type="submission" date="2019-09" db="EMBL/GenBank/DDBJ databases">
        <authorList>
            <person name="Cao W.R."/>
        </authorList>
    </citation>
    <scope>NUCLEOTIDE SEQUENCE [LARGE SCALE GENOMIC DNA]</scope>
    <source>
        <strain evidence="7 8">B1N29</strain>
    </source>
</reference>
<evidence type="ECO:0000256" key="4">
    <source>
        <dbReference type="ARBA" id="ARBA00023136"/>
    </source>
</evidence>
<evidence type="ECO:0000313" key="8">
    <source>
        <dbReference type="Proteomes" id="UP000441333"/>
    </source>
</evidence>
<dbReference type="InterPro" id="IPR051906">
    <property type="entry name" value="TolC-like"/>
</dbReference>
<proteinExistence type="predicted"/>